<organism evidence="2 3">
    <name type="scientific">Synaphobranchus kaupii</name>
    <name type="common">Kaup's arrowtooth eel</name>
    <dbReference type="NCBI Taxonomy" id="118154"/>
    <lineage>
        <taxon>Eukaryota</taxon>
        <taxon>Metazoa</taxon>
        <taxon>Chordata</taxon>
        <taxon>Craniata</taxon>
        <taxon>Vertebrata</taxon>
        <taxon>Euteleostomi</taxon>
        <taxon>Actinopterygii</taxon>
        <taxon>Neopterygii</taxon>
        <taxon>Teleostei</taxon>
        <taxon>Anguilliformes</taxon>
        <taxon>Synaphobranchidae</taxon>
        <taxon>Synaphobranchus</taxon>
    </lineage>
</organism>
<accession>A0A9Q1IED5</accession>
<sequence length="92" mass="10182">MIPQGRANLQRRQSQSSAPTAFRSDRFHPLSSIATAHLWGERRRSPGNGDYGDRKQPEASRPRKRGFSAVIPAGFPSVPRRSRISAALISLT</sequence>
<dbReference type="EMBL" id="JAINUF010000018">
    <property type="protein sequence ID" value="KAJ8337470.1"/>
    <property type="molecule type" value="Genomic_DNA"/>
</dbReference>
<comment type="caution">
    <text evidence="2">The sequence shown here is derived from an EMBL/GenBank/DDBJ whole genome shotgun (WGS) entry which is preliminary data.</text>
</comment>
<evidence type="ECO:0000313" key="3">
    <source>
        <dbReference type="Proteomes" id="UP001152622"/>
    </source>
</evidence>
<protein>
    <submittedName>
        <fullName evidence="2">Uncharacterized protein</fullName>
    </submittedName>
</protein>
<gene>
    <name evidence="2" type="ORF">SKAU_G00364360</name>
</gene>
<keyword evidence="3" id="KW-1185">Reference proteome</keyword>
<dbReference type="Proteomes" id="UP001152622">
    <property type="component" value="Chromosome 18"/>
</dbReference>
<feature type="compositionally biased region" description="Basic and acidic residues" evidence="1">
    <location>
        <begin position="51"/>
        <end position="61"/>
    </location>
</feature>
<reference evidence="2" key="1">
    <citation type="journal article" date="2023" name="Science">
        <title>Genome structures resolve the early diversification of teleost fishes.</title>
        <authorList>
            <person name="Parey E."/>
            <person name="Louis A."/>
            <person name="Montfort J."/>
            <person name="Bouchez O."/>
            <person name="Roques C."/>
            <person name="Iampietro C."/>
            <person name="Lluch J."/>
            <person name="Castinel A."/>
            <person name="Donnadieu C."/>
            <person name="Desvignes T."/>
            <person name="Floi Bucao C."/>
            <person name="Jouanno E."/>
            <person name="Wen M."/>
            <person name="Mejri S."/>
            <person name="Dirks R."/>
            <person name="Jansen H."/>
            <person name="Henkel C."/>
            <person name="Chen W.J."/>
            <person name="Zahm M."/>
            <person name="Cabau C."/>
            <person name="Klopp C."/>
            <person name="Thompson A.W."/>
            <person name="Robinson-Rechavi M."/>
            <person name="Braasch I."/>
            <person name="Lecointre G."/>
            <person name="Bobe J."/>
            <person name="Postlethwait J.H."/>
            <person name="Berthelot C."/>
            <person name="Roest Crollius H."/>
            <person name="Guiguen Y."/>
        </authorList>
    </citation>
    <scope>NUCLEOTIDE SEQUENCE</scope>
    <source>
        <strain evidence="2">WJC10195</strain>
    </source>
</reference>
<dbReference type="AlphaFoldDB" id="A0A9Q1IED5"/>
<evidence type="ECO:0000313" key="2">
    <source>
        <dbReference type="EMBL" id="KAJ8337470.1"/>
    </source>
</evidence>
<feature type="compositionally biased region" description="Polar residues" evidence="1">
    <location>
        <begin position="10"/>
        <end position="19"/>
    </location>
</feature>
<feature type="region of interest" description="Disordered" evidence="1">
    <location>
        <begin position="1"/>
        <end position="74"/>
    </location>
</feature>
<proteinExistence type="predicted"/>
<name>A0A9Q1IED5_SYNKA</name>
<evidence type="ECO:0000256" key="1">
    <source>
        <dbReference type="SAM" id="MobiDB-lite"/>
    </source>
</evidence>